<dbReference type="InterPro" id="IPR011006">
    <property type="entry name" value="CheY-like_superfamily"/>
</dbReference>
<dbReference type="SUPFAM" id="SSF47384">
    <property type="entry name" value="Homodimeric domain of signal transducing histidine kinase"/>
    <property type="match status" value="1"/>
</dbReference>
<gene>
    <name evidence="12" type="ORF">LuPra_01080</name>
</gene>
<feature type="domain" description="Response regulatory" evidence="11">
    <location>
        <begin position="394"/>
        <end position="510"/>
    </location>
</feature>
<feature type="modified residue" description="4-aspartylphosphate" evidence="9">
    <location>
        <position position="445"/>
    </location>
</feature>
<feature type="domain" description="Histidine kinase" evidence="10">
    <location>
        <begin position="149"/>
        <end position="373"/>
    </location>
</feature>
<dbReference type="CDD" id="cd00082">
    <property type="entry name" value="HisKA"/>
    <property type="match status" value="1"/>
</dbReference>
<dbReference type="Pfam" id="PF00072">
    <property type="entry name" value="Response_reg"/>
    <property type="match status" value="1"/>
</dbReference>
<name>A0A143PH59_LUTPR</name>
<dbReference type="SMART" id="SM00387">
    <property type="entry name" value="HATPase_c"/>
    <property type="match status" value="1"/>
</dbReference>
<dbReference type="GO" id="GO:0005524">
    <property type="term" value="F:ATP binding"/>
    <property type="evidence" value="ECO:0007669"/>
    <property type="project" value="UniProtKB-KW"/>
</dbReference>
<reference evidence="12 13" key="1">
    <citation type="journal article" date="2016" name="Genome Announc.">
        <title>First Complete Genome Sequence of a Subdivision 6 Acidobacterium Strain.</title>
        <authorList>
            <person name="Huang S."/>
            <person name="Vieira S."/>
            <person name="Bunk B."/>
            <person name="Riedel T."/>
            <person name="Sproer C."/>
            <person name="Overmann J."/>
        </authorList>
    </citation>
    <scope>NUCLEOTIDE SEQUENCE [LARGE SCALE GENOMIC DNA]</scope>
    <source>
        <strain evidence="13">DSM 100886 HEG_-6_39</strain>
    </source>
</reference>
<proteinExistence type="predicted"/>
<evidence type="ECO:0000256" key="5">
    <source>
        <dbReference type="ARBA" id="ARBA00022741"/>
    </source>
</evidence>
<dbReference type="EMBL" id="CP015136">
    <property type="protein sequence ID" value="AMY07897.1"/>
    <property type="molecule type" value="Genomic_DNA"/>
</dbReference>
<evidence type="ECO:0000256" key="1">
    <source>
        <dbReference type="ARBA" id="ARBA00000085"/>
    </source>
</evidence>
<evidence type="ECO:0000259" key="10">
    <source>
        <dbReference type="PROSITE" id="PS50109"/>
    </source>
</evidence>
<evidence type="ECO:0000256" key="7">
    <source>
        <dbReference type="ARBA" id="ARBA00022840"/>
    </source>
</evidence>
<evidence type="ECO:0000256" key="8">
    <source>
        <dbReference type="ARBA" id="ARBA00023012"/>
    </source>
</evidence>
<dbReference type="KEGG" id="abac:LuPra_01080"/>
<dbReference type="InterPro" id="IPR005467">
    <property type="entry name" value="His_kinase_dom"/>
</dbReference>
<evidence type="ECO:0000256" key="3">
    <source>
        <dbReference type="ARBA" id="ARBA00022553"/>
    </source>
</evidence>
<evidence type="ECO:0000259" key="11">
    <source>
        <dbReference type="PROSITE" id="PS50110"/>
    </source>
</evidence>
<dbReference type="Pfam" id="PF02518">
    <property type="entry name" value="HATPase_c"/>
    <property type="match status" value="1"/>
</dbReference>
<dbReference type="SMART" id="SM00388">
    <property type="entry name" value="HisKA"/>
    <property type="match status" value="1"/>
</dbReference>
<dbReference type="CDD" id="cd00156">
    <property type="entry name" value="REC"/>
    <property type="match status" value="1"/>
</dbReference>
<dbReference type="InterPro" id="IPR004358">
    <property type="entry name" value="Sig_transdc_His_kin-like_C"/>
</dbReference>
<sequence length="515" mass="55393">MTEPLDTRVPGDARWWLAHDGCGTLVWDGRSGTVLAANATALRLLGRDASWAPGGESIRDLFEIADGPPAAELATRLGAGQPRERRIARQGQDDLRLLLITWEVPGPAHAWATLCVDMEAPSRPDAAFAAHPRILQAQKQEALGRLAGGIAHDFSNLLTVVLGHCDAARQLLPRDSPALEELQGIQEAAQQATNLSRQLLTFSRRQVVQPEPLQLDDVVARLTPLFRRLLGARVSLEVVWLTGLPRVLADPGQMEQVLTNLVVNARDAIADVGKVRIATSLAGASAFTDDTGVAAQPGRTYLCLSIRDDGVGMPEEVRQRAFEPFFTTKADDRGTGLGLPTVHNIVTQAGGGVALESTPGHGCDVRVYLPTIPASAAAPVAPVEARTFPGGHETVLLVEDREAVRRVAHRFLSRRGYRVIEAESAEQALEVAEAHAGEIDLLLSDVILGGMDGYALAIALTARQPGLRVVLMSGYPSEMLTRAGNGGPIFPFVNKPIDFPTLAQLLRDQLERRSR</sequence>
<evidence type="ECO:0000313" key="12">
    <source>
        <dbReference type="EMBL" id="AMY07897.1"/>
    </source>
</evidence>
<dbReference type="EC" id="2.7.13.3" evidence="2"/>
<dbReference type="Proteomes" id="UP000076079">
    <property type="component" value="Chromosome"/>
</dbReference>
<keyword evidence="5" id="KW-0547">Nucleotide-binding</keyword>
<evidence type="ECO:0000256" key="6">
    <source>
        <dbReference type="ARBA" id="ARBA00022777"/>
    </source>
</evidence>
<keyword evidence="3 9" id="KW-0597">Phosphoprotein</keyword>
<evidence type="ECO:0000256" key="9">
    <source>
        <dbReference type="PROSITE-ProRule" id="PRU00169"/>
    </source>
</evidence>
<dbReference type="Gene3D" id="3.30.565.10">
    <property type="entry name" value="Histidine kinase-like ATPase, C-terminal domain"/>
    <property type="match status" value="1"/>
</dbReference>
<dbReference type="PROSITE" id="PS50109">
    <property type="entry name" value="HIS_KIN"/>
    <property type="match status" value="1"/>
</dbReference>
<dbReference type="Gene3D" id="1.10.287.130">
    <property type="match status" value="1"/>
</dbReference>
<dbReference type="Gene3D" id="3.40.50.2300">
    <property type="match status" value="1"/>
</dbReference>
<dbReference type="Pfam" id="PF00512">
    <property type="entry name" value="HisKA"/>
    <property type="match status" value="1"/>
</dbReference>
<keyword evidence="8" id="KW-0902">Two-component regulatory system</keyword>
<dbReference type="PANTHER" id="PTHR43065:SF46">
    <property type="entry name" value="C4-DICARBOXYLATE TRANSPORT SENSOR PROTEIN DCTB"/>
    <property type="match status" value="1"/>
</dbReference>
<dbReference type="SMART" id="SM00448">
    <property type="entry name" value="REC"/>
    <property type="match status" value="1"/>
</dbReference>
<organism evidence="12 13">
    <name type="scientific">Luteitalea pratensis</name>
    <dbReference type="NCBI Taxonomy" id="1855912"/>
    <lineage>
        <taxon>Bacteria</taxon>
        <taxon>Pseudomonadati</taxon>
        <taxon>Acidobacteriota</taxon>
        <taxon>Vicinamibacteria</taxon>
        <taxon>Vicinamibacterales</taxon>
        <taxon>Vicinamibacteraceae</taxon>
        <taxon>Luteitalea</taxon>
    </lineage>
</organism>
<evidence type="ECO:0000313" key="13">
    <source>
        <dbReference type="Proteomes" id="UP000076079"/>
    </source>
</evidence>
<keyword evidence="7" id="KW-0067">ATP-binding</keyword>
<dbReference type="InterPro" id="IPR001789">
    <property type="entry name" value="Sig_transdc_resp-reg_receiver"/>
</dbReference>
<dbReference type="GO" id="GO:0000155">
    <property type="term" value="F:phosphorelay sensor kinase activity"/>
    <property type="evidence" value="ECO:0007669"/>
    <property type="project" value="InterPro"/>
</dbReference>
<keyword evidence="4" id="KW-0808">Transferase</keyword>
<keyword evidence="6" id="KW-0418">Kinase</keyword>
<accession>A0A143PH59</accession>
<dbReference type="STRING" id="1855912.LuPra_01080"/>
<dbReference type="RefSeq" id="WP_110169789.1">
    <property type="nucleotide sequence ID" value="NZ_CP015136.1"/>
</dbReference>
<dbReference type="InterPro" id="IPR036890">
    <property type="entry name" value="HATPase_C_sf"/>
</dbReference>
<reference evidence="13" key="2">
    <citation type="submission" date="2016-04" db="EMBL/GenBank/DDBJ databases">
        <title>First Complete Genome Sequence of a Subdivision 6 Acidobacterium.</title>
        <authorList>
            <person name="Huang S."/>
            <person name="Vieira S."/>
            <person name="Bunk B."/>
            <person name="Riedel T."/>
            <person name="Sproeer C."/>
            <person name="Overmann J."/>
        </authorList>
    </citation>
    <scope>NUCLEOTIDE SEQUENCE [LARGE SCALE GENOMIC DNA]</scope>
    <source>
        <strain evidence="13">DSM 100886 HEG_-6_39</strain>
    </source>
</reference>
<comment type="catalytic activity">
    <reaction evidence="1">
        <text>ATP + protein L-histidine = ADP + protein N-phospho-L-histidine.</text>
        <dbReference type="EC" id="2.7.13.3"/>
    </reaction>
</comment>
<evidence type="ECO:0000256" key="2">
    <source>
        <dbReference type="ARBA" id="ARBA00012438"/>
    </source>
</evidence>
<dbReference type="PRINTS" id="PR00344">
    <property type="entry name" value="BCTRLSENSOR"/>
</dbReference>
<dbReference type="AlphaFoldDB" id="A0A143PH59"/>
<dbReference type="PANTHER" id="PTHR43065">
    <property type="entry name" value="SENSOR HISTIDINE KINASE"/>
    <property type="match status" value="1"/>
</dbReference>
<keyword evidence="13" id="KW-1185">Reference proteome</keyword>
<dbReference type="InterPro" id="IPR003594">
    <property type="entry name" value="HATPase_dom"/>
</dbReference>
<dbReference type="PROSITE" id="PS50110">
    <property type="entry name" value="RESPONSE_REGULATORY"/>
    <property type="match status" value="1"/>
</dbReference>
<evidence type="ECO:0000256" key="4">
    <source>
        <dbReference type="ARBA" id="ARBA00022679"/>
    </source>
</evidence>
<protein>
    <recommendedName>
        <fullName evidence="2">histidine kinase</fullName>
        <ecNumber evidence="2">2.7.13.3</ecNumber>
    </recommendedName>
</protein>
<dbReference type="SUPFAM" id="SSF52172">
    <property type="entry name" value="CheY-like"/>
    <property type="match status" value="1"/>
</dbReference>
<dbReference type="InterPro" id="IPR036097">
    <property type="entry name" value="HisK_dim/P_sf"/>
</dbReference>
<dbReference type="InterPro" id="IPR003661">
    <property type="entry name" value="HisK_dim/P_dom"/>
</dbReference>
<dbReference type="OrthoDB" id="9815750at2"/>
<dbReference type="SUPFAM" id="SSF55874">
    <property type="entry name" value="ATPase domain of HSP90 chaperone/DNA topoisomerase II/histidine kinase"/>
    <property type="match status" value="1"/>
</dbReference>